<evidence type="ECO:0000313" key="3">
    <source>
        <dbReference type="Proteomes" id="UP000297195"/>
    </source>
</evidence>
<proteinExistence type="predicted"/>
<feature type="region of interest" description="Disordered" evidence="1">
    <location>
        <begin position="200"/>
        <end position="222"/>
    </location>
</feature>
<feature type="compositionally biased region" description="Low complexity" evidence="1">
    <location>
        <begin position="392"/>
        <end position="404"/>
    </location>
</feature>
<evidence type="ECO:0000256" key="1">
    <source>
        <dbReference type="SAM" id="MobiDB-lite"/>
    </source>
</evidence>
<sequence length="734" mass="79991">MSVQLPYKDVNIVSRSFRLMSEGLKDPEKVLIRSDYDLYTSFFSTAIGDNKFVNPLPGFGKNTDPWPKPLMENQLGNMGRYYKRIHNDNAQSVVLTACVPEFTGILGFVMNMFDYSASIIAVKGRAPSTAYYIGQAAGAIAFWPAQLVATSYNFLEFMTGTPKNKWYYGKPAMGHYFQAAQGIFNDLMVAAGYSLTVLPNDRQDQGNTKKGDRDHGEGGQKGYLKDSAIAKNNFSYMHSLYPDAINEDGTVDILKVCTRGVRKFRYFMKKIKELDDTSGIRTPEDKDKAIQGVLNKLIRDSGFVNANTGFAAGTGSRDYLMQEMKTVGAIRGGDQEEMSYPEVASSYLSADVGANVQPSDSLSQTSASASKYSKDLATKYAVNNNGEAALSTANASATPSPSLSGTVPDGLTQAPDVDESGWSAQVYQLLMDGFYGGLDGVTFRYEGTSSVSDSFGNQTTGSALEDTFNSTVTAVSDFKFNMGGGTTGIGVIDGFVDTMKEAVMGMAAGTVIGNVPLALMGNSRVEIAEHWSDSSTNLHSESFSFYFEAPYAHPYSIATNVFLPLSLIMPFVTPISTGGSTYTAPFLIKCFARGKSIIRTGIVQNASIEFGIGPLGWTTDMKPRNCRVNLTVADLDKVLSIPINRVSNPLDLVNIAKQSSRYLGDIGKYNDWVNRVAGIDYLDTMLRFNDLNRRMTRFKTDVKQMFSPSNVASVVNDSIVGDIGRVFTGRPLNR</sequence>
<protein>
    <submittedName>
        <fullName evidence="2">Putative virion structural protein</fullName>
    </submittedName>
</protein>
<accession>A0A4D6DWN7</accession>
<evidence type="ECO:0000313" key="2">
    <source>
        <dbReference type="EMBL" id="QBZ70777.1"/>
    </source>
</evidence>
<dbReference type="EMBL" id="MK689364">
    <property type="protein sequence ID" value="QBZ70777.1"/>
    <property type="molecule type" value="Genomic_DNA"/>
</dbReference>
<name>A0A4D6DWN7_9CAUD</name>
<dbReference type="Proteomes" id="UP000297195">
    <property type="component" value="Segment"/>
</dbReference>
<feature type="compositionally biased region" description="Basic and acidic residues" evidence="1">
    <location>
        <begin position="201"/>
        <end position="218"/>
    </location>
</feature>
<reference evidence="2 3" key="1">
    <citation type="submission" date="2019-03" db="EMBL/GenBank/DDBJ databases">
        <authorList>
            <person name="Kim S.G."/>
            <person name="Park S.C."/>
        </authorList>
    </citation>
    <scope>NUCLEOTIDE SEQUENCE [LARGE SCALE GENOMIC DNA]</scope>
</reference>
<feature type="region of interest" description="Disordered" evidence="1">
    <location>
        <begin position="392"/>
        <end position="417"/>
    </location>
</feature>
<gene>
    <name evidence="2" type="ORF">pETSU_196</name>
</gene>
<organism evidence="2 3">
    <name type="scientific">Edwardsiella phage pEt-SU</name>
    <dbReference type="NCBI Taxonomy" id="2562142"/>
    <lineage>
        <taxon>Viruses</taxon>
        <taxon>Duplodnaviria</taxon>
        <taxon>Heunggongvirae</taxon>
        <taxon>Uroviricota</taxon>
        <taxon>Caudoviricetes</taxon>
        <taxon>Chimalliviridae</taxon>
        <taxon>Petsuvirus</taxon>
        <taxon>Petsuvirus pEtSU</taxon>
    </lineage>
</organism>
<keyword evidence="3" id="KW-1185">Reference proteome</keyword>